<dbReference type="EMBL" id="JADZLT010000056">
    <property type="protein sequence ID" value="MBH0239809.1"/>
    <property type="molecule type" value="Genomic_DNA"/>
</dbReference>
<dbReference type="RefSeq" id="WP_197312883.1">
    <property type="nucleotide sequence ID" value="NZ_JADZLT010000056.1"/>
</dbReference>
<dbReference type="AlphaFoldDB" id="A0A931I5H3"/>
<reference evidence="1" key="1">
    <citation type="submission" date="2020-12" db="EMBL/GenBank/DDBJ databases">
        <title>Methylobrevis albus sp. nov., isolated from fresh water lack sediment.</title>
        <authorList>
            <person name="Zou Q."/>
        </authorList>
    </citation>
    <scope>NUCLEOTIDE SEQUENCE</scope>
    <source>
        <strain evidence="1">L22</strain>
    </source>
</reference>
<sequence length="113" mass="13308">MLYHQVLPIERDEAVRVLAHEPVERACEALLSVAYFEDDWRWAEALFLDLIADETRDRQLRRVAVICLGHLGRIHRRISRDTVIPVLKQLKKHEYFGESAENALDDLRSFVKR</sequence>
<gene>
    <name evidence="1" type="ORF">I5731_18460</name>
</gene>
<organism evidence="1 2">
    <name type="scientific">Methylobrevis albus</name>
    <dbReference type="NCBI Taxonomy" id="2793297"/>
    <lineage>
        <taxon>Bacteria</taxon>
        <taxon>Pseudomonadati</taxon>
        <taxon>Pseudomonadota</taxon>
        <taxon>Alphaproteobacteria</taxon>
        <taxon>Hyphomicrobiales</taxon>
        <taxon>Pleomorphomonadaceae</taxon>
        <taxon>Methylobrevis</taxon>
    </lineage>
</organism>
<dbReference type="InterPro" id="IPR049796">
    <property type="entry name" value="CdiI_Ct-like"/>
</dbReference>
<proteinExistence type="predicted"/>
<dbReference type="CDD" id="cd20694">
    <property type="entry name" value="CdiI_Ct-like"/>
    <property type="match status" value="1"/>
</dbReference>
<protein>
    <submittedName>
        <fullName evidence="1">Uncharacterized protein</fullName>
    </submittedName>
</protein>
<evidence type="ECO:0000313" key="2">
    <source>
        <dbReference type="Proteomes" id="UP000631694"/>
    </source>
</evidence>
<comment type="caution">
    <text evidence="1">The sequence shown here is derived from an EMBL/GenBank/DDBJ whole genome shotgun (WGS) entry which is preliminary data.</text>
</comment>
<evidence type="ECO:0000313" key="1">
    <source>
        <dbReference type="EMBL" id="MBH0239809.1"/>
    </source>
</evidence>
<dbReference type="Proteomes" id="UP000631694">
    <property type="component" value="Unassembled WGS sequence"/>
</dbReference>
<keyword evidence="2" id="KW-1185">Reference proteome</keyword>
<accession>A0A931I5H3</accession>
<name>A0A931I5H3_9HYPH</name>